<reference evidence="2 3" key="1">
    <citation type="submission" date="2015-04" db="EMBL/GenBank/DDBJ databases">
        <title>Complete genome sequence of Schizopora paradoxa KUC8140, a cosmopolitan wood degrader in East Asia.</title>
        <authorList>
            <consortium name="DOE Joint Genome Institute"/>
            <person name="Min B."/>
            <person name="Park H."/>
            <person name="Jang Y."/>
            <person name="Kim J.-J."/>
            <person name="Kim K.H."/>
            <person name="Pangilinan J."/>
            <person name="Lipzen A."/>
            <person name="Riley R."/>
            <person name="Grigoriev I.V."/>
            <person name="Spatafora J.W."/>
            <person name="Choi I.-G."/>
        </authorList>
    </citation>
    <scope>NUCLEOTIDE SEQUENCE [LARGE SCALE GENOMIC DNA]</scope>
    <source>
        <strain evidence="2 3">KUC8140</strain>
    </source>
</reference>
<accession>A0A0H2S5T6</accession>
<dbReference type="InParanoid" id="A0A0H2S5T6"/>
<dbReference type="STRING" id="27342.A0A0H2S5T6"/>
<evidence type="ECO:0000313" key="3">
    <source>
        <dbReference type="Proteomes" id="UP000053477"/>
    </source>
</evidence>
<protein>
    <submittedName>
        <fullName evidence="2">Uncharacterized protein</fullName>
    </submittedName>
</protein>
<feature type="region of interest" description="Disordered" evidence="1">
    <location>
        <begin position="206"/>
        <end position="236"/>
    </location>
</feature>
<dbReference type="Proteomes" id="UP000053477">
    <property type="component" value="Unassembled WGS sequence"/>
</dbReference>
<gene>
    <name evidence="2" type="ORF">SCHPADRAFT_829768</name>
</gene>
<dbReference type="OrthoDB" id="4757738at2759"/>
<name>A0A0H2S5T6_9AGAM</name>
<dbReference type="AlphaFoldDB" id="A0A0H2S5T6"/>
<dbReference type="EMBL" id="KQ085981">
    <property type="protein sequence ID" value="KLO12266.1"/>
    <property type="molecule type" value="Genomic_DNA"/>
</dbReference>
<evidence type="ECO:0000313" key="2">
    <source>
        <dbReference type="EMBL" id="KLO12266.1"/>
    </source>
</evidence>
<keyword evidence="3" id="KW-1185">Reference proteome</keyword>
<evidence type="ECO:0000256" key="1">
    <source>
        <dbReference type="SAM" id="MobiDB-lite"/>
    </source>
</evidence>
<proteinExistence type="predicted"/>
<sequence length="257" mass="27675">MGAALSSIMKNLASDSENEKTAQDALNSLVAIAQNRQEMFYDHITSPNFDPKTIPINKVIYKYQFFRCGVAKEAGVVDDIKDSLDAFVNGDTANGLAKIATSCFSALFGTYSANQSQKTVYAITTGELGGVSRIDADFYSYEYTSDTLAKITKNVVVVSIVVSSAKIDELDFNDVSTIVQTVYTASTTEEKKKIRDQIWEAVELSRGGKPKGPLGRGKEENAPAKSGSNVLDGISQDVFDGLNGGVHGEAPKLSPKF</sequence>
<organism evidence="2 3">
    <name type="scientific">Schizopora paradoxa</name>
    <dbReference type="NCBI Taxonomy" id="27342"/>
    <lineage>
        <taxon>Eukaryota</taxon>
        <taxon>Fungi</taxon>
        <taxon>Dikarya</taxon>
        <taxon>Basidiomycota</taxon>
        <taxon>Agaricomycotina</taxon>
        <taxon>Agaricomycetes</taxon>
        <taxon>Hymenochaetales</taxon>
        <taxon>Schizoporaceae</taxon>
        <taxon>Schizopora</taxon>
    </lineage>
</organism>